<organism evidence="2 3">
    <name type="scientific">Aspergillus tubingensis (strain CBS 134.48)</name>
    <dbReference type="NCBI Taxonomy" id="767770"/>
    <lineage>
        <taxon>Eukaryota</taxon>
        <taxon>Fungi</taxon>
        <taxon>Dikarya</taxon>
        <taxon>Ascomycota</taxon>
        <taxon>Pezizomycotina</taxon>
        <taxon>Eurotiomycetes</taxon>
        <taxon>Eurotiomycetidae</taxon>
        <taxon>Eurotiales</taxon>
        <taxon>Aspergillaceae</taxon>
        <taxon>Aspergillus</taxon>
        <taxon>Aspergillus subgen. Circumdati</taxon>
    </lineage>
</organism>
<keyword evidence="3" id="KW-1185">Reference proteome</keyword>
<dbReference type="AlphaFoldDB" id="A0A1L9MZD8"/>
<feature type="region of interest" description="Disordered" evidence="1">
    <location>
        <begin position="90"/>
        <end position="135"/>
    </location>
</feature>
<dbReference type="Proteomes" id="UP000184304">
    <property type="component" value="Unassembled WGS sequence"/>
</dbReference>
<reference evidence="3" key="1">
    <citation type="journal article" date="2017" name="Genome Biol.">
        <title>Comparative genomics reveals high biological diversity and specific adaptations in the industrially and medically important fungal genus Aspergillus.</title>
        <authorList>
            <person name="de Vries R.P."/>
            <person name="Riley R."/>
            <person name="Wiebenga A."/>
            <person name="Aguilar-Osorio G."/>
            <person name="Amillis S."/>
            <person name="Uchima C.A."/>
            <person name="Anderluh G."/>
            <person name="Asadollahi M."/>
            <person name="Askin M."/>
            <person name="Barry K."/>
            <person name="Battaglia E."/>
            <person name="Bayram O."/>
            <person name="Benocci T."/>
            <person name="Braus-Stromeyer S.A."/>
            <person name="Caldana C."/>
            <person name="Canovas D."/>
            <person name="Cerqueira G.C."/>
            <person name="Chen F."/>
            <person name="Chen W."/>
            <person name="Choi C."/>
            <person name="Clum A."/>
            <person name="Dos Santos R.A."/>
            <person name="Damasio A.R."/>
            <person name="Diallinas G."/>
            <person name="Emri T."/>
            <person name="Fekete E."/>
            <person name="Flipphi M."/>
            <person name="Freyberg S."/>
            <person name="Gallo A."/>
            <person name="Gournas C."/>
            <person name="Habgood R."/>
            <person name="Hainaut M."/>
            <person name="Harispe M.L."/>
            <person name="Henrissat B."/>
            <person name="Hilden K.S."/>
            <person name="Hope R."/>
            <person name="Hossain A."/>
            <person name="Karabika E."/>
            <person name="Karaffa L."/>
            <person name="Karanyi Z."/>
            <person name="Krasevec N."/>
            <person name="Kuo A."/>
            <person name="Kusch H."/>
            <person name="LaButti K."/>
            <person name="Lagendijk E.L."/>
            <person name="Lapidus A."/>
            <person name="Levasseur A."/>
            <person name="Lindquist E."/>
            <person name="Lipzen A."/>
            <person name="Logrieco A.F."/>
            <person name="MacCabe A."/>
            <person name="Maekelae M.R."/>
            <person name="Malavazi I."/>
            <person name="Melin P."/>
            <person name="Meyer V."/>
            <person name="Mielnichuk N."/>
            <person name="Miskei M."/>
            <person name="Molnar A.P."/>
            <person name="Mule G."/>
            <person name="Ngan C.Y."/>
            <person name="Orejas M."/>
            <person name="Orosz E."/>
            <person name="Ouedraogo J.P."/>
            <person name="Overkamp K.M."/>
            <person name="Park H.-S."/>
            <person name="Perrone G."/>
            <person name="Piumi F."/>
            <person name="Punt P.J."/>
            <person name="Ram A.F."/>
            <person name="Ramon A."/>
            <person name="Rauscher S."/>
            <person name="Record E."/>
            <person name="Riano-Pachon D.M."/>
            <person name="Robert V."/>
            <person name="Roehrig J."/>
            <person name="Ruller R."/>
            <person name="Salamov A."/>
            <person name="Salih N.S."/>
            <person name="Samson R.A."/>
            <person name="Sandor E."/>
            <person name="Sanguinetti M."/>
            <person name="Schuetze T."/>
            <person name="Sepcic K."/>
            <person name="Shelest E."/>
            <person name="Sherlock G."/>
            <person name="Sophianopoulou V."/>
            <person name="Squina F.M."/>
            <person name="Sun H."/>
            <person name="Susca A."/>
            <person name="Todd R.B."/>
            <person name="Tsang A."/>
            <person name="Unkles S.E."/>
            <person name="van de Wiele N."/>
            <person name="van Rossen-Uffink D."/>
            <person name="Oliveira J.V."/>
            <person name="Vesth T.C."/>
            <person name="Visser J."/>
            <person name="Yu J.-H."/>
            <person name="Zhou M."/>
            <person name="Andersen M.R."/>
            <person name="Archer D.B."/>
            <person name="Baker S.E."/>
            <person name="Benoit I."/>
            <person name="Brakhage A.A."/>
            <person name="Braus G.H."/>
            <person name="Fischer R."/>
            <person name="Frisvad J.C."/>
            <person name="Goldman G.H."/>
            <person name="Houbraken J."/>
            <person name="Oakley B."/>
            <person name="Pocsi I."/>
            <person name="Scazzocchio C."/>
            <person name="Seiboth B."/>
            <person name="vanKuyk P.A."/>
            <person name="Wortman J."/>
            <person name="Dyer P.S."/>
            <person name="Grigoriev I.V."/>
        </authorList>
    </citation>
    <scope>NUCLEOTIDE SEQUENCE [LARGE SCALE GENOMIC DNA]</scope>
    <source>
        <strain evidence="3">CBS 134.48</strain>
    </source>
</reference>
<dbReference type="EMBL" id="KV878205">
    <property type="protein sequence ID" value="OJI82182.1"/>
    <property type="molecule type" value="Genomic_DNA"/>
</dbReference>
<gene>
    <name evidence="2" type="ORF">ASPTUDRAFT_57901</name>
</gene>
<proteinExistence type="predicted"/>
<evidence type="ECO:0000313" key="2">
    <source>
        <dbReference type="EMBL" id="OJI82182.1"/>
    </source>
</evidence>
<sequence>MVLDGPRVDRAPLINPETRSGNVGCRPLYDNAVNARDCEAEDATTRADVAVMSGLIVMDLHWPRQPRREATKLSLHGNAYQMSRVNPATSITESPVSNNWQRTSHYRPLPNVYSGVNGLDRPLRQPSHTRTDTDE</sequence>
<accession>A0A1L9MZD8</accession>
<feature type="compositionally biased region" description="Polar residues" evidence="1">
    <location>
        <begin position="90"/>
        <end position="103"/>
    </location>
</feature>
<evidence type="ECO:0000313" key="3">
    <source>
        <dbReference type="Proteomes" id="UP000184304"/>
    </source>
</evidence>
<dbReference type="VEuPathDB" id="FungiDB:ASPTUDRAFT_57901"/>
<evidence type="ECO:0000256" key="1">
    <source>
        <dbReference type="SAM" id="MobiDB-lite"/>
    </source>
</evidence>
<protein>
    <submittedName>
        <fullName evidence="2">Uncharacterized protein</fullName>
    </submittedName>
</protein>
<dbReference type="OrthoDB" id="10613732at2759"/>
<name>A0A1L9MZD8_ASPTC</name>